<dbReference type="OrthoDB" id="3800409at2759"/>
<protein>
    <submittedName>
        <fullName evidence="2">Uncharacterized protein</fullName>
    </submittedName>
</protein>
<accession>A0A6A5TR13</accession>
<organism evidence="2 3">
    <name type="scientific">Byssothecium circinans</name>
    <dbReference type="NCBI Taxonomy" id="147558"/>
    <lineage>
        <taxon>Eukaryota</taxon>
        <taxon>Fungi</taxon>
        <taxon>Dikarya</taxon>
        <taxon>Ascomycota</taxon>
        <taxon>Pezizomycotina</taxon>
        <taxon>Dothideomycetes</taxon>
        <taxon>Pleosporomycetidae</taxon>
        <taxon>Pleosporales</taxon>
        <taxon>Massarineae</taxon>
        <taxon>Massarinaceae</taxon>
        <taxon>Byssothecium</taxon>
    </lineage>
</organism>
<dbReference type="Proteomes" id="UP000800035">
    <property type="component" value="Unassembled WGS sequence"/>
</dbReference>
<evidence type="ECO:0000313" key="3">
    <source>
        <dbReference type="Proteomes" id="UP000800035"/>
    </source>
</evidence>
<reference evidence="2" key="1">
    <citation type="journal article" date="2020" name="Stud. Mycol.">
        <title>101 Dothideomycetes genomes: a test case for predicting lifestyles and emergence of pathogens.</title>
        <authorList>
            <person name="Haridas S."/>
            <person name="Albert R."/>
            <person name="Binder M."/>
            <person name="Bloem J."/>
            <person name="Labutti K."/>
            <person name="Salamov A."/>
            <person name="Andreopoulos B."/>
            <person name="Baker S."/>
            <person name="Barry K."/>
            <person name="Bills G."/>
            <person name="Bluhm B."/>
            <person name="Cannon C."/>
            <person name="Castanera R."/>
            <person name="Culley D."/>
            <person name="Daum C."/>
            <person name="Ezra D."/>
            <person name="Gonzalez J."/>
            <person name="Henrissat B."/>
            <person name="Kuo A."/>
            <person name="Liang C."/>
            <person name="Lipzen A."/>
            <person name="Lutzoni F."/>
            <person name="Magnuson J."/>
            <person name="Mondo S."/>
            <person name="Nolan M."/>
            <person name="Ohm R."/>
            <person name="Pangilinan J."/>
            <person name="Park H.-J."/>
            <person name="Ramirez L."/>
            <person name="Alfaro M."/>
            <person name="Sun H."/>
            <person name="Tritt A."/>
            <person name="Yoshinaga Y."/>
            <person name="Zwiers L.-H."/>
            <person name="Turgeon B."/>
            <person name="Goodwin S."/>
            <person name="Spatafora J."/>
            <person name="Crous P."/>
            <person name="Grigoriev I."/>
        </authorList>
    </citation>
    <scope>NUCLEOTIDE SEQUENCE</scope>
    <source>
        <strain evidence="2">CBS 675.92</strain>
    </source>
</reference>
<evidence type="ECO:0000256" key="1">
    <source>
        <dbReference type="SAM" id="MobiDB-lite"/>
    </source>
</evidence>
<feature type="region of interest" description="Disordered" evidence="1">
    <location>
        <begin position="120"/>
        <end position="141"/>
    </location>
</feature>
<proteinExistence type="predicted"/>
<keyword evidence="3" id="KW-1185">Reference proteome</keyword>
<dbReference type="EMBL" id="ML977000">
    <property type="protein sequence ID" value="KAF1954102.1"/>
    <property type="molecule type" value="Genomic_DNA"/>
</dbReference>
<evidence type="ECO:0000313" key="2">
    <source>
        <dbReference type="EMBL" id="KAF1954102.1"/>
    </source>
</evidence>
<name>A0A6A5TR13_9PLEO</name>
<gene>
    <name evidence="2" type="ORF">CC80DRAFT_506531</name>
</gene>
<sequence>MPRPNRYHPYKNQPTSPRYPAARSLAKVLHPMPAIAEQPLVQPYQHIRPGYIRGVTEDGRALTVRSICQTADGLFHVQMEAVRFPSEDVKCYNGTYQSAIPSPPMMQQTDPTFSSLGIKRETQPYKGSGSESSQDGRSIRSVSEECAITTDDEDAEGDVDEEHCQAVAEQARIIANLRARKNAMGFGQ</sequence>
<dbReference type="AlphaFoldDB" id="A0A6A5TR13"/>